<dbReference type="OrthoDB" id="141855at2157"/>
<evidence type="ECO:0000256" key="1">
    <source>
        <dbReference type="ARBA" id="ARBA00004651"/>
    </source>
</evidence>
<evidence type="ECO:0000256" key="5">
    <source>
        <dbReference type="ARBA" id="ARBA00023136"/>
    </source>
</evidence>
<accession>D5VT53</accession>
<dbReference type="HOGENOM" id="CLU_479528_0_0_2"/>
<feature type="domain" description="Type II secretion system protein GspF" evidence="7">
    <location>
        <begin position="79"/>
        <end position="206"/>
    </location>
</feature>
<keyword evidence="2" id="KW-1003">Cell membrane</keyword>
<feature type="transmembrane region" description="Helical" evidence="6">
    <location>
        <begin position="522"/>
        <end position="541"/>
    </location>
</feature>
<proteinExistence type="predicted"/>
<dbReference type="NCBIfam" id="NF004704">
    <property type="entry name" value="PRK06041.1-2"/>
    <property type="match status" value="1"/>
</dbReference>
<reference evidence="8" key="1">
    <citation type="submission" date="2010-04" db="EMBL/GenBank/DDBJ databases">
        <title>Complete sequence of Methanocaldococcus infernus ME.</title>
        <authorList>
            <consortium name="US DOE Joint Genome Institute"/>
            <person name="Lucas S."/>
            <person name="Copeland A."/>
            <person name="Lapidus A."/>
            <person name="Cheng J.-F."/>
            <person name="Bruce D."/>
            <person name="Goodwin L."/>
            <person name="Pitluck S."/>
            <person name="Munk A.C."/>
            <person name="Detter J.C."/>
            <person name="Han C."/>
            <person name="Tapia R."/>
            <person name="Land M."/>
            <person name="Hauser L."/>
            <person name="Kyrpides N."/>
            <person name="Mikhailova N."/>
            <person name="Sieprawska-Lupa M."/>
            <person name="Whitman W.B."/>
            <person name="Woyke T."/>
        </authorList>
    </citation>
    <scope>NUCLEOTIDE SEQUENCE [LARGE SCALE GENOMIC DNA]</scope>
    <source>
        <strain evidence="8">ME</strain>
    </source>
</reference>
<dbReference type="EMBL" id="CP002009">
    <property type="protein sequence ID" value="ADG13756.1"/>
    <property type="molecule type" value="Genomic_DNA"/>
</dbReference>
<keyword evidence="9" id="KW-1185">Reference proteome</keyword>
<sequence length="557" mass="63101">MLSVIIRAGLNPKEYFIKIVVPSFIVSILLIIIAIKFFSGVILYLFIVLALLILGVALAYPYILLDNLKNKINERLHIFITKFGTLSITDLNRKDLLKILSEEKEELGQLAEESRKLYVLVDKWSRSLAEACRFLAQRTPSPEFADFLDRLAFALDSGEDLKEFLIKEQDIVMDDYEAFYNRVLRSLDLYKELYVSAMTSISFLLAFAILVPFLMPFSFIFMAVAGVFLFIVTELLIYIVIKGRLPFDRLWHTGEKPTDTDKKLNKWLRISILLTVLLGAILGYAYYIGLQPIAKIPYQILVAIAFTPLAICGIISHIEESKVKRKEFVFPEFLRSLGSSVAAKGGGLKESLKYLTLHDFGPLTEDLKRLYKRIALSIDSNKAWRYFGFESCSYLIQLFSDMYARCTYLGGDPKIASEIISKNFKRIIQLRKAKYQSVQQFVGIVYGLGGGLALALFSSLSVSKAISDIYNSMNIPETVVNIIQIQPITNAQLVEYIFFITLIIYSAFSGILIKTMDGGHKYVAFLHFVITLWICAVVAYITKMLVIKLLGTGVPIY</sequence>
<feature type="transmembrane region" description="Helical" evidence="6">
    <location>
        <begin position="193"/>
        <end position="213"/>
    </location>
</feature>
<dbReference type="GO" id="GO:0005886">
    <property type="term" value="C:plasma membrane"/>
    <property type="evidence" value="ECO:0007669"/>
    <property type="project" value="UniProtKB-SubCell"/>
</dbReference>
<gene>
    <name evidence="8" type="ordered locus">Metin_1101</name>
</gene>
<protein>
    <submittedName>
        <fullName evidence="8">Type II secretion system F domain protein</fullName>
    </submittedName>
</protein>
<dbReference type="InterPro" id="IPR056569">
    <property type="entry name" value="ArlJ-like"/>
</dbReference>
<organism evidence="8 9">
    <name type="scientific">Methanocaldococcus infernus (strain DSM 11812 / JCM 15783 / ME)</name>
    <dbReference type="NCBI Taxonomy" id="573063"/>
    <lineage>
        <taxon>Archaea</taxon>
        <taxon>Methanobacteriati</taxon>
        <taxon>Methanobacteriota</taxon>
        <taxon>Methanomada group</taxon>
        <taxon>Methanococci</taxon>
        <taxon>Methanococcales</taxon>
        <taxon>Methanocaldococcaceae</taxon>
        <taxon>Methanocaldococcus</taxon>
    </lineage>
</organism>
<evidence type="ECO:0000256" key="2">
    <source>
        <dbReference type="ARBA" id="ARBA00022475"/>
    </source>
</evidence>
<feature type="transmembrane region" description="Helical" evidence="6">
    <location>
        <begin position="41"/>
        <end position="65"/>
    </location>
</feature>
<dbReference type="eggNOG" id="arCOG01809">
    <property type="taxonomic scope" value="Archaea"/>
</dbReference>
<comment type="subcellular location">
    <subcellularLocation>
        <location evidence="1">Cell membrane</location>
        <topology evidence="1">Multi-pass membrane protein</topology>
    </subcellularLocation>
</comment>
<evidence type="ECO:0000256" key="4">
    <source>
        <dbReference type="ARBA" id="ARBA00022989"/>
    </source>
</evidence>
<feature type="transmembrane region" description="Helical" evidence="6">
    <location>
        <begin position="496"/>
        <end position="513"/>
    </location>
</feature>
<feature type="transmembrane region" description="Helical" evidence="6">
    <location>
        <begin position="15"/>
        <end position="35"/>
    </location>
</feature>
<feature type="transmembrane region" description="Helical" evidence="6">
    <location>
        <begin position="219"/>
        <end position="241"/>
    </location>
</feature>
<dbReference type="Proteomes" id="UP000002061">
    <property type="component" value="Chromosome"/>
</dbReference>
<dbReference type="GeneID" id="9132118"/>
<keyword evidence="4 6" id="KW-1133">Transmembrane helix</keyword>
<dbReference type="PANTHER" id="PTHR35402">
    <property type="entry name" value="INTEGRAL MEMBRANE PROTEIN-RELATED"/>
    <property type="match status" value="1"/>
</dbReference>
<keyword evidence="5 6" id="KW-0472">Membrane</keyword>
<feature type="transmembrane region" description="Helical" evidence="6">
    <location>
        <begin position="270"/>
        <end position="290"/>
    </location>
</feature>
<dbReference type="STRING" id="573063.Metin_1101"/>
<evidence type="ECO:0000259" key="7">
    <source>
        <dbReference type="Pfam" id="PF00482"/>
    </source>
</evidence>
<feature type="transmembrane region" description="Helical" evidence="6">
    <location>
        <begin position="441"/>
        <end position="462"/>
    </location>
</feature>
<evidence type="ECO:0000256" key="6">
    <source>
        <dbReference type="SAM" id="Phobius"/>
    </source>
</evidence>
<feature type="transmembrane region" description="Helical" evidence="6">
    <location>
        <begin position="296"/>
        <end position="318"/>
    </location>
</feature>
<evidence type="ECO:0000256" key="3">
    <source>
        <dbReference type="ARBA" id="ARBA00022692"/>
    </source>
</evidence>
<name>D5VT53_METIM</name>
<dbReference type="RefSeq" id="WP_013100501.1">
    <property type="nucleotide sequence ID" value="NC_014122.1"/>
</dbReference>
<dbReference type="PANTHER" id="PTHR35402:SF2">
    <property type="entry name" value="FLAGELLA ACCESSORY PROTEIN J"/>
    <property type="match status" value="1"/>
</dbReference>
<dbReference type="AlphaFoldDB" id="D5VT53"/>
<dbReference type="KEGG" id="mif:Metin_1101"/>
<evidence type="ECO:0000313" key="8">
    <source>
        <dbReference type="EMBL" id="ADG13756.1"/>
    </source>
</evidence>
<dbReference type="Pfam" id="PF00482">
    <property type="entry name" value="T2SSF"/>
    <property type="match status" value="1"/>
</dbReference>
<keyword evidence="3 6" id="KW-0812">Transmembrane</keyword>
<evidence type="ECO:0000313" key="9">
    <source>
        <dbReference type="Proteomes" id="UP000002061"/>
    </source>
</evidence>
<dbReference type="InterPro" id="IPR018076">
    <property type="entry name" value="T2SS_GspF_dom"/>
</dbReference>